<dbReference type="EMBL" id="CP116968">
    <property type="protein sequence ID" value="WNM62259.1"/>
    <property type="molecule type" value="Genomic_DNA"/>
</dbReference>
<evidence type="ECO:0000256" key="1">
    <source>
        <dbReference type="SAM" id="SignalP"/>
    </source>
</evidence>
<name>A0AA96GH54_9BACT</name>
<accession>A0AA96GH54</accession>
<reference evidence="2 3" key="1">
    <citation type="submission" date="2023-01" db="EMBL/GenBank/DDBJ databases">
        <title>Cultivation and genomic characterization of new, ubiquitous marine nitrite-oxidizing bacteria from the Nitrospirales.</title>
        <authorList>
            <person name="Mueller A.J."/>
            <person name="Daebeler A."/>
            <person name="Herbold C.W."/>
            <person name="Kirkegaard R.H."/>
            <person name="Daims H."/>
        </authorList>
    </citation>
    <scope>NUCLEOTIDE SEQUENCE [LARGE SCALE GENOMIC DNA]</scope>
    <source>
        <strain evidence="2 3">DK</strain>
    </source>
</reference>
<dbReference type="AlphaFoldDB" id="A0AA96GH54"/>
<dbReference type="InterPro" id="IPR011990">
    <property type="entry name" value="TPR-like_helical_dom_sf"/>
</dbReference>
<dbReference type="Proteomes" id="UP001302494">
    <property type="component" value="Chromosome"/>
</dbReference>
<organism evidence="2 3">
    <name type="scientific">Candidatus Nitrospira neomarina</name>
    <dbReference type="NCBI Taxonomy" id="3020899"/>
    <lineage>
        <taxon>Bacteria</taxon>
        <taxon>Pseudomonadati</taxon>
        <taxon>Nitrospirota</taxon>
        <taxon>Nitrospiria</taxon>
        <taxon>Nitrospirales</taxon>
        <taxon>Nitrospiraceae</taxon>
        <taxon>Nitrospira</taxon>
    </lineage>
</organism>
<gene>
    <name evidence="2" type="ORF">PQG83_00510</name>
</gene>
<evidence type="ECO:0008006" key="4">
    <source>
        <dbReference type="Google" id="ProtNLM"/>
    </source>
</evidence>
<proteinExistence type="predicted"/>
<dbReference type="RefSeq" id="WP_312745482.1">
    <property type="nucleotide sequence ID" value="NZ_CP116968.1"/>
</dbReference>
<keyword evidence="3" id="KW-1185">Reference proteome</keyword>
<evidence type="ECO:0000313" key="3">
    <source>
        <dbReference type="Proteomes" id="UP001302494"/>
    </source>
</evidence>
<evidence type="ECO:0000313" key="2">
    <source>
        <dbReference type="EMBL" id="WNM62259.1"/>
    </source>
</evidence>
<protein>
    <recommendedName>
        <fullName evidence="4">Lipoprotein</fullName>
    </recommendedName>
</protein>
<feature type="chain" id="PRO_5041719228" description="Lipoprotein" evidence="1">
    <location>
        <begin position="22"/>
        <end position="243"/>
    </location>
</feature>
<dbReference type="Gene3D" id="1.25.40.10">
    <property type="entry name" value="Tetratricopeptide repeat domain"/>
    <property type="match status" value="1"/>
</dbReference>
<sequence length="243" mass="27726">MMGFILRAAAVCLVLAGSAQAADLAAIDADAMSGDPERIRKSIHAYELLESDDADVLWRLIRAYYNYYDEFTERDRSTQEWAANRGYALAERALPKFPHKAEVVYYGATIGLAYAEVHRFKAPFLIGDLFKTLEEAWRLDPAIDGGGPDRRLAFLYALPWPLGKWDKEKVVEHLQKAVVFAPERASNRLGLAKALADLKRYDEGWPHVQFMRAGNFWAASDHWKTIYLRRTEEVAAEYPQNRK</sequence>
<feature type="signal peptide" evidence="1">
    <location>
        <begin position="1"/>
        <end position="21"/>
    </location>
</feature>
<dbReference type="KEGG" id="nneo:PQG83_00510"/>
<keyword evidence="1" id="KW-0732">Signal</keyword>